<reference evidence="3" key="2">
    <citation type="journal article" date="2017" name="Nat. Plants">
        <title>The Aegilops tauschii genome reveals multiple impacts of transposons.</title>
        <authorList>
            <person name="Zhao G."/>
            <person name="Zou C."/>
            <person name="Li K."/>
            <person name="Wang K."/>
            <person name="Li T."/>
            <person name="Gao L."/>
            <person name="Zhang X."/>
            <person name="Wang H."/>
            <person name="Yang Z."/>
            <person name="Liu X."/>
            <person name="Jiang W."/>
            <person name="Mao L."/>
            <person name="Kong X."/>
            <person name="Jiao Y."/>
            <person name="Jia J."/>
        </authorList>
    </citation>
    <scope>NUCLEOTIDE SEQUENCE [LARGE SCALE GENOMIC DNA]</scope>
    <source>
        <strain evidence="3">cv. AL8/78</strain>
    </source>
</reference>
<dbReference type="Proteomes" id="UP000015105">
    <property type="component" value="Chromosome 5D"/>
</dbReference>
<keyword evidence="3" id="KW-1185">Reference proteome</keyword>
<reference evidence="2" key="4">
    <citation type="submission" date="2019-03" db="UniProtKB">
        <authorList>
            <consortium name="EnsemblPlants"/>
        </authorList>
    </citation>
    <scope>IDENTIFICATION</scope>
</reference>
<sequence>MRLHRATYLFVLKLLDTQFDKSLTHFSIRKSSRCSCFENIRMMFAYDDVKGFITNIHANTLNTEHIYSNFINKFLIFLQHYMFVLYAVHFHVMSCLSLHYIYM</sequence>
<reference evidence="3" key="1">
    <citation type="journal article" date="2014" name="Science">
        <title>Ancient hybridizations among the ancestral genomes of bread wheat.</title>
        <authorList>
            <consortium name="International Wheat Genome Sequencing Consortium,"/>
            <person name="Marcussen T."/>
            <person name="Sandve S.R."/>
            <person name="Heier L."/>
            <person name="Spannagl M."/>
            <person name="Pfeifer M."/>
            <person name="Jakobsen K.S."/>
            <person name="Wulff B.B."/>
            <person name="Steuernagel B."/>
            <person name="Mayer K.F."/>
            <person name="Olsen O.A."/>
        </authorList>
    </citation>
    <scope>NUCLEOTIDE SEQUENCE [LARGE SCALE GENOMIC DNA]</scope>
    <source>
        <strain evidence="3">cv. AL8/78</strain>
    </source>
</reference>
<dbReference type="AlphaFoldDB" id="A0A453JUX7"/>
<dbReference type="Gramene" id="AET5Gv20200800.6">
    <property type="protein sequence ID" value="AET5Gv20200800.6"/>
    <property type="gene ID" value="AET5Gv20200800"/>
</dbReference>
<organism evidence="2 3">
    <name type="scientific">Aegilops tauschii subsp. strangulata</name>
    <name type="common">Goatgrass</name>
    <dbReference type="NCBI Taxonomy" id="200361"/>
    <lineage>
        <taxon>Eukaryota</taxon>
        <taxon>Viridiplantae</taxon>
        <taxon>Streptophyta</taxon>
        <taxon>Embryophyta</taxon>
        <taxon>Tracheophyta</taxon>
        <taxon>Spermatophyta</taxon>
        <taxon>Magnoliopsida</taxon>
        <taxon>Liliopsida</taxon>
        <taxon>Poales</taxon>
        <taxon>Poaceae</taxon>
        <taxon>BOP clade</taxon>
        <taxon>Pooideae</taxon>
        <taxon>Triticodae</taxon>
        <taxon>Triticeae</taxon>
        <taxon>Triticinae</taxon>
        <taxon>Aegilops</taxon>
    </lineage>
</organism>
<keyword evidence="1" id="KW-1133">Transmembrane helix</keyword>
<dbReference type="EnsemblPlants" id="AET5Gv20200800.6">
    <property type="protein sequence ID" value="AET5Gv20200800.6"/>
    <property type="gene ID" value="AET5Gv20200800"/>
</dbReference>
<name>A0A453JUX7_AEGTS</name>
<evidence type="ECO:0000256" key="1">
    <source>
        <dbReference type="SAM" id="Phobius"/>
    </source>
</evidence>
<proteinExistence type="predicted"/>
<feature type="transmembrane region" description="Helical" evidence="1">
    <location>
        <begin position="83"/>
        <end position="102"/>
    </location>
</feature>
<evidence type="ECO:0000313" key="3">
    <source>
        <dbReference type="Proteomes" id="UP000015105"/>
    </source>
</evidence>
<keyword evidence="1" id="KW-0812">Transmembrane</keyword>
<accession>A0A453JUX7</accession>
<keyword evidence="1" id="KW-0472">Membrane</keyword>
<reference evidence="2" key="3">
    <citation type="journal article" date="2017" name="Nature">
        <title>Genome sequence of the progenitor of the wheat D genome Aegilops tauschii.</title>
        <authorList>
            <person name="Luo M.C."/>
            <person name="Gu Y.Q."/>
            <person name="Puiu D."/>
            <person name="Wang H."/>
            <person name="Twardziok S.O."/>
            <person name="Deal K.R."/>
            <person name="Huo N."/>
            <person name="Zhu T."/>
            <person name="Wang L."/>
            <person name="Wang Y."/>
            <person name="McGuire P.E."/>
            <person name="Liu S."/>
            <person name="Long H."/>
            <person name="Ramasamy R.K."/>
            <person name="Rodriguez J.C."/>
            <person name="Van S.L."/>
            <person name="Yuan L."/>
            <person name="Wang Z."/>
            <person name="Xia Z."/>
            <person name="Xiao L."/>
            <person name="Anderson O.D."/>
            <person name="Ouyang S."/>
            <person name="Liang Y."/>
            <person name="Zimin A.V."/>
            <person name="Pertea G."/>
            <person name="Qi P."/>
            <person name="Bennetzen J.L."/>
            <person name="Dai X."/>
            <person name="Dawson M.W."/>
            <person name="Muller H.G."/>
            <person name="Kugler K."/>
            <person name="Rivarola-Duarte L."/>
            <person name="Spannagl M."/>
            <person name="Mayer K.F.X."/>
            <person name="Lu F.H."/>
            <person name="Bevan M.W."/>
            <person name="Leroy P."/>
            <person name="Li P."/>
            <person name="You F.M."/>
            <person name="Sun Q."/>
            <person name="Liu Z."/>
            <person name="Lyons E."/>
            <person name="Wicker T."/>
            <person name="Salzberg S.L."/>
            <person name="Devos K.M."/>
            <person name="Dvorak J."/>
        </authorList>
    </citation>
    <scope>NUCLEOTIDE SEQUENCE [LARGE SCALE GENOMIC DNA]</scope>
    <source>
        <strain evidence="2">cv. AL8/78</strain>
    </source>
</reference>
<protein>
    <submittedName>
        <fullName evidence="2">Uncharacterized protein</fullName>
    </submittedName>
</protein>
<evidence type="ECO:0000313" key="2">
    <source>
        <dbReference type="EnsemblPlants" id="AET5Gv20200800.6"/>
    </source>
</evidence>
<reference evidence="2" key="5">
    <citation type="journal article" date="2021" name="G3 (Bethesda)">
        <title>Aegilops tauschii genome assembly Aet v5.0 features greater sequence contiguity and improved annotation.</title>
        <authorList>
            <person name="Wang L."/>
            <person name="Zhu T."/>
            <person name="Rodriguez J.C."/>
            <person name="Deal K.R."/>
            <person name="Dubcovsky J."/>
            <person name="McGuire P.E."/>
            <person name="Lux T."/>
            <person name="Spannagl M."/>
            <person name="Mayer K.F.X."/>
            <person name="Baldrich P."/>
            <person name="Meyers B.C."/>
            <person name="Huo N."/>
            <person name="Gu Y.Q."/>
            <person name="Zhou H."/>
            <person name="Devos K.M."/>
            <person name="Bennetzen J.L."/>
            <person name="Unver T."/>
            <person name="Budak H."/>
            <person name="Gulick P.J."/>
            <person name="Galiba G."/>
            <person name="Kalapos B."/>
            <person name="Nelson D.R."/>
            <person name="Li P."/>
            <person name="You F.M."/>
            <person name="Luo M.C."/>
            <person name="Dvorak J."/>
        </authorList>
    </citation>
    <scope>NUCLEOTIDE SEQUENCE [LARGE SCALE GENOMIC DNA]</scope>
    <source>
        <strain evidence="2">cv. AL8/78</strain>
    </source>
</reference>